<dbReference type="EMBL" id="AP025523">
    <property type="protein sequence ID" value="BDE06824.1"/>
    <property type="molecule type" value="Genomic_DNA"/>
</dbReference>
<evidence type="ECO:0000313" key="2">
    <source>
        <dbReference type="Proteomes" id="UP001317532"/>
    </source>
</evidence>
<reference evidence="1 2" key="1">
    <citation type="journal article" date="2022" name="ISME Commun">
        <title>Vulcanimicrobium alpinus gen. nov. sp. nov., the first cultivated representative of the candidate phylum 'Eremiobacterota', is a metabolically versatile aerobic anoxygenic phototroph.</title>
        <authorList>
            <person name="Yabe S."/>
            <person name="Muto K."/>
            <person name="Abe K."/>
            <person name="Yokota A."/>
            <person name="Staudigel H."/>
            <person name="Tebo B.M."/>
        </authorList>
    </citation>
    <scope>NUCLEOTIDE SEQUENCE [LARGE SCALE GENOMIC DNA]</scope>
    <source>
        <strain evidence="1 2">WC8-2</strain>
    </source>
</reference>
<dbReference type="AlphaFoldDB" id="A0AAN2CA01"/>
<proteinExistence type="predicted"/>
<dbReference type="KEGG" id="vab:WPS_21000"/>
<name>A0AAN2CA01_UNVUL</name>
<dbReference type="RefSeq" id="WP_317994468.1">
    <property type="nucleotide sequence ID" value="NZ_AP025523.1"/>
</dbReference>
<accession>A0AAN2CA01</accession>
<keyword evidence="2" id="KW-1185">Reference proteome</keyword>
<gene>
    <name evidence="1" type="ORF">WPS_21000</name>
</gene>
<evidence type="ECO:0000313" key="1">
    <source>
        <dbReference type="EMBL" id="BDE06824.1"/>
    </source>
</evidence>
<dbReference type="Proteomes" id="UP001317532">
    <property type="component" value="Chromosome"/>
</dbReference>
<protein>
    <submittedName>
        <fullName evidence="1">Uncharacterized protein</fullName>
    </submittedName>
</protein>
<sequence>MAVLADNVVIVAYPLRNGAQALMPRAIVPRACVRLDGTAKIAYASRTAARSGCPKHETAYRCGFCAQWHRATKHKRLAPCDAVPVAWVRRRAA</sequence>
<organism evidence="1 2">
    <name type="scientific">Vulcanimicrobium alpinum</name>
    <dbReference type="NCBI Taxonomy" id="3016050"/>
    <lineage>
        <taxon>Bacteria</taxon>
        <taxon>Bacillati</taxon>
        <taxon>Vulcanimicrobiota</taxon>
        <taxon>Vulcanimicrobiia</taxon>
        <taxon>Vulcanimicrobiales</taxon>
        <taxon>Vulcanimicrobiaceae</taxon>
        <taxon>Vulcanimicrobium</taxon>
    </lineage>
</organism>